<dbReference type="EMBL" id="BNEB01000006">
    <property type="protein sequence ID" value="GHI65991.1"/>
    <property type="molecule type" value="Genomic_DNA"/>
</dbReference>
<proteinExistence type="predicted"/>
<name>A0ABQ3SCY0_9ACTN</name>
<organism evidence="2 3">
    <name type="scientific">Streptomyces asoensis</name>
    <dbReference type="NCBI Taxonomy" id="249586"/>
    <lineage>
        <taxon>Bacteria</taxon>
        <taxon>Bacillati</taxon>
        <taxon>Actinomycetota</taxon>
        <taxon>Actinomycetes</taxon>
        <taxon>Kitasatosporales</taxon>
        <taxon>Streptomycetaceae</taxon>
        <taxon>Streptomyces</taxon>
    </lineage>
</organism>
<feature type="region of interest" description="Disordered" evidence="1">
    <location>
        <begin position="75"/>
        <end position="95"/>
    </location>
</feature>
<accession>A0ABQ3SCY0</accession>
<sequence length="95" mass="10284">MVRVSAVRTPARRRSLIEEEVRRAGHETANIACARALSGAGFVPAEGPPRHTLQDGREIESRWLHHLAPYPTSHCRGSGLPVPRTLAGRATGEGL</sequence>
<evidence type="ECO:0000256" key="1">
    <source>
        <dbReference type="SAM" id="MobiDB-lite"/>
    </source>
</evidence>
<comment type="caution">
    <text evidence="2">The sequence shown here is derived from an EMBL/GenBank/DDBJ whole genome shotgun (WGS) entry which is preliminary data.</text>
</comment>
<protein>
    <submittedName>
        <fullName evidence="2">Uncharacterized protein</fullName>
    </submittedName>
</protein>
<gene>
    <name evidence="2" type="ORF">Saso_76410</name>
</gene>
<reference evidence="3" key="1">
    <citation type="submission" date="2023-07" db="EMBL/GenBank/DDBJ databases">
        <title>Whole genome shotgun sequence of Streptomyces cacaoi subsp. asoensis NBRC 13813.</title>
        <authorList>
            <person name="Komaki H."/>
            <person name="Tamura T."/>
        </authorList>
    </citation>
    <scope>NUCLEOTIDE SEQUENCE [LARGE SCALE GENOMIC DNA]</scope>
    <source>
        <strain evidence="3">NBRC 13813</strain>
    </source>
</reference>
<evidence type="ECO:0000313" key="3">
    <source>
        <dbReference type="Proteomes" id="UP000649259"/>
    </source>
</evidence>
<dbReference type="Proteomes" id="UP000649259">
    <property type="component" value="Unassembled WGS sequence"/>
</dbReference>
<evidence type="ECO:0000313" key="2">
    <source>
        <dbReference type="EMBL" id="GHI65991.1"/>
    </source>
</evidence>
<keyword evidence="3" id="KW-1185">Reference proteome</keyword>